<dbReference type="EMBL" id="CP032382">
    <property type="protein sequence ID" value="AYB32022.1"/>
    <property type="molecule type" value="Genomic_DNA"/>
</dbReference>
<dbReference type="PROSITE" id="PS51257">
    <property type="entry name" value="PROKAR_LIPOPROTEIN"/>
    <property type="match status" value="1"/>
</dbReference>
<proteinExistence type="inferred from homology"/>
<evidence type="ECO:0000313" key="8">
    <source>
        <dbReference type="EMBL" id="AYB32022.1"/>
    </source>
</evidence>
<keyword evidence="9" id="KW-1185">Reference proteome</keyword>
<dbReference type="Pfam" id="PF07980">
    <property type="entry name" value="SusD_RagB"/>
    <property type="match status" value="1"/>
</dbReference>
<evidence type="ECO:0000256" key="5">
    <source>
        <dbReference type="ARBA" id="ARBA00023237"/>
    </source>
</evidence>
<dbReference type="AlphaFoldDB" id="A0A385SMF9"/>
<sequence>MKRNIIQTSAIVLAAAFVLQSCVDFLDVEKPTTQIGSTAVFEDEATANAAILGIYSAMTNSAGFVSGGLSSITSLAGRSADDFINYAPNAPSEFAANELTENNTYVNEYIWKEAYRYIYDVNAIIEGVSKSSTLSVAAKTRFAGEAKFLRAFFYFYLVNLFQNVPLVTTTDYRLNSIKARSSADEVYIQIVDDLLSAKASLTDDYTVSDGQKTRANRLAAIAMLARVYLYQHEWEKAESEATLVLESTIQLENDIDKVFLKNSNEAIWQLIPPEGSFATNEGSMFVLTGMPSEVSLSQDLIETFEENDLRKSHWTGSLQVEANTFFFPFKYKIKTGETELSEYSMILRIGEQYLIRAEARAHQNKIQAALVDIDGIRQRASLPLLQDTHPAITQPDLLLAIEQERRVELFSEWGHRWFDLKRTNRADQILADKFGSSWQSSDVLYPVPLQEIQNNQNLLPQNPGY</sequence>
<dbReference type="Gene3D" id="1.25.40.390">
    <property type="match status" value="1"/>
</dbReference>
<dbReference type="RefSeq" id="WP_119755283.1">
    <property type="nucleotide sequence ID" value="NZ_CP032382.1"/>
</dbReference>
<dbReference type="Proteomes" id="UP000266183">
    <property type="component" value="Chromosome"/>
</dbReference>
<evidence type="ECO:0000256" key="1">
    <source>
        <dbReference type="ARBA" id="ARBA00004442"/>
    </source>
</evidence>
<organism evidence="8 9">
    <name type="scientific">Chryseolinea soli</name>
    <dbReference type="NCBI Taxonomy" id="2321403"/>
    <lineage>
        <taxon>Bacteria</taxon>
        <taxon>Pseudomonadati</taxon>
        <taxon>Bacteroidota</taxon>
        <taxon>Cytophagia</taxon>
        <taxon>Cytophagales</taxon>
        <taxon>Fulvivirgaceae</taxon>
        <taxon>Chryseolinea</taxon>
    </lineage>
</organism>
<dbReference type="Pfam" id="PF14322">
    <property type="entry name" value="SusD-like_3"/>
    <property type="match status" value="1"/>
</dbReference>
<dbReference type="InterPro" id="IPR012944">
    <property type="entry name" value="SusD_RagB_dom"/>
</dbReference>
<dbReference type="OrthoDB" id="9794888at2"/>
<evidence type="ECO:0000256" key="4">
    <source>
        <dbReference type="ARBA" id="ARBA00023136"/>
    </source>
</evidence>
<dbReference type="GO" id="GO:0009279">
    <property type="term" value="C:cell outer membrane"/>
    <property type="evidence" value="ECO:0007669"/>
    <property type="project" value="UniProtKB-SubCell"/>
</dbReference>
<evidence type="ECO:0000259" key="6">
    <source>
        <dbReference type="Pfam" id="PF07980"/>
    </source>
</evidence>
<keyword evidence="3" id="KW-0732">Signal</keyword>
<feature type="domain" description="SusD-like N-terminal" evidence="7">
    <location>
        <begin position="24"/>
        <end position="229"/>
    </location>
</feature>
<evidence type="ECO:0000259" key="7">
    <source>
        <dbReference type="Pfam" id="PF14322"/>
    </source>
</evidence>
<accession>A0A385SMF9</accession>
<dbReference type="InterPro" id="IPR033985">
    <property type="entry name" value="SusD-like_N"/>
</dbReference>
<feature type="domain" description="RagB/SusD" evidence="6">
    <location>
        <begin position="318"/>
        <end position="465"/>
    </location>
</feature>
<dbReference type="InterPro" id="IPR011990">
    <property type="entry name" value="TPR-like_helical_dom_sf"/>
</dbReference>
<keyword evidence="5" id="KW-0998">Cell outer membrane</keyword>
<comment type="similarity">
    <text evidence="2">Belongs to the SusD family.</text>
</comment>
<keyword evidence="4" id="KW-0472">Membrane</keyword>
<evidence type="ECO:0000313" key="9">
    <source>
        <dbReference type="Proteomes" id="UP000266183"/>
    </source>
</evidence>
<protein>
    <submittedName>
        <fullName evidence="8">RagB/SusD family nutrient uptake outer membrane protein</fullName>
    </submittedName>
</protein>
<evidence type="ECO:0000256" key="2">
    <source>
        <dbReference type="ARBA" id="ARBA00006275"/>
    </source>
</evidence>
<name>A0A385SMF9_9BACT</name>
<dbReference type="SUPFAM" id="SSF48452">
    <property type="entry name" value="TPR-like"/>
    <property type="match status" value="1"/>
</dbReference>
<evidence type="ECO:0000256" key="3">
    <source>
        <dbReference type="ARBA" id="ARBA00022729"/>
    </source>
</evidence>
<comment type="subcellular location">
    <subcellularLocation>
        <location evidence="1">Cell outer membrane</location>
    </subcellularLocation>
</comment>
<gene>
    <name evidence="8" type="ORF">D4L85_16250</name>
</gene>
<reference evidence="9" key="1">
    <citation type="submission" date="2018-09" db="EMBL/GenBank/DDBJ databases">
        <title>Chryseolinea sp. KIS68-18 isolated from soil.</title>
        <authorList>
            <person name="Weon H.-Y."/>
            <person name="Kwon S.-W."/>
            <person name="Lee S.A."/>
        </authorList>
    </citation>
    <scope>NUCLEOTIDE SEQUENCE [LARGE SCALE GENOMIC DNA]</scope>
    <source>
        <strain evidence="9">KIS68-18</strain>
    </source>
</reference>
<dbReference type="KEGG" id="chk:D4L85_16250"/>
<dbReference type="CDD" id="cd08977">
    <property type="entry name" value="SusD"/>
    <property type="match status" value="1"/>
</dbReference>